<evidence type="ECO:0000313" key="1">
    <source>
        <dbReference type="EMBL" id="CDY38606.1"/>
    </source>
</evidence>
<organism evidence="1 2">
    <name type="scientific">Brassica napus</name>
    <name type="common">Rape</name>
    <dbReference type="NCBI Taxonomy" id="3708"/>
    <lineage>
        <taxon>Eukaryota</taxon>
        <taxon>Viridiplantae</taxon>
        <taxon>Streptophyta</taxon>
        <taxon>Embryophyta</taxon>
        <taxon>Tracheophyta</taxon>
        <taxon>Spermatophyta</taxon>
        <taxon>Magnoliopsida</taxon>
        <taxon>eudicotyledons</taxon>
        <taxon>Gunneridae</taxon>
        <taxon>Pentapetalae</taxon>
        <taxon>rosids</taxon>
        <taxon>malvids</taxon>
        <taxon>Brassicales</taxon>
        <taxon>Brassicaceae</taxon>
        <taxon>Brassiceae</taxon>
        <taxon>Brassica</taxon>
    </lineage>
</organism>
<evidence type="ECO:0000313" key="2">
    <source>
        <dbReference type="Proteomes" id="UP000028999"/>
    </source>
</evidence>
<accession>A0A078HLY7</accession>
<keyword evidence="2" id="KW-1185">Reference proteome</keyword>
<name>A0A078HLY7_BRANA</name>
<protein>
    <submittedName>
        <fullName evidence="1">BnaC06g30290D protein</fullName>
    </submittedName>
</protein>
<dbReference type="Gramene" id="CDY38606">
    <property type="protein sequence ID" value="CDY38606"/>
    <property type="gene ID" value="GSBRNA2T00066292001"/>
</dbReference>
<gene>
    <name evidence="1" type="primary">BnaC06g30290D</name>
    <name evidence="1" type="ORF">GSBRNA2T00066292001</name>
</gene>
<dbReference type="PaxDb" id="3708-A0A078HLY7"/>
<dbReference type="Proteomes" id="UP000028999">
    <property type="component" value="Unassembled WGS sequence"/>
</dbReference>
<proteinExistence type="predicted"/>
<dbReference type="EMBL" id="LK032427">
    <property type="protein sequence ID" value="CDY38606.1"/>
    <property type="molecule type" value="Genomic_DNA"/>
</dbReference>
<reference evidence="1 2" key="1">
    <citation type="journal article" date="2014" name="Science">
        <title>Plant genetics. Early allopolyploid evolution in the post-Neolithic Brassica napus oilseed genome.</title>
        <authorList>
            <person name="Chalhoub B."/>
            <person name="Denoeud F."/>
            <person name="Liu S."/>
            <person name="Parkin I.A."/>
            <person name="Tang H."/>
            <person name="Wang X."/>
            <person name="Chiquet J."/>
            <person name="Belcram H."/>
            <person name="Tong C."/>
            <person name="Samans B."/>
            <person name="Correa M."/>
            <person name="Da Silva C."/>
            <person name="Just J."/>
            <person name="Falentin C."/>
            <person name="Koh C.S."/>
            <person name="Le Clainche I."/>
            <person name="Bernard M."/>
            <person name="Bento P."/>
            <person name="Noel B."/>
            <person name="Labadie K."/>
            <person name="Alberti A."/>
            <person name="Charles M."/>
            <person name="Arnaud D."/>
            <person name="Guo H."/>
            <person name="Daviaud C."/>
            <person name="Alamery S."/>
            <person name="Jabbari K."/>
            <person name="Zhao M."/>
            <person name="Edger P.P."/>
            <person name="Chelaifa H."/>
            <person name="Tack D."/>
            <person name="Lassalle G."/>
            <person name="Mestiri I."/>
            <person name="Schnel N."/>
            <person name="Le Paslier M.C."/>
            <person name="Fan G."/>
            <person name="Renault V."/>
            <person name="Bayer P.E."/>
            <person name="Golicz A.A."/>
            <person name="Manoli S."/>
            <person name="Lee T.H."/>
            <person name="Thi V.H."/>
            <person name="Chalabi S."/>
            <person name="Hu Q."/>
            <person name="Fan C."/>
            <person name="Tollenaere R."/>
            <person name="Lu Y."/>
            <person name="Battail C."/>
            <person name="Shen J."/>
            <person name="Sidebottom C.H."/>
            <person name="Wang X."/>
            <person name="Canaguier A."/>
            <person name="Chauveau A."/>
            <person name="Berard A."/>
            <person name="Deniot G."/>
            <person name="Guan M."/>
            <person name="Liu Z."/>
            <person name="Sun F."/>
            <person name="Lim Y.P."/>
            <person name="Lyons E."/>
            <person name="Town C.D."/>
            <person name="Bancroft I."/>
            <person name="Wang X."/>
            <person name="Meng J."/>
            <person name="Ma J."/>
            <person name="Pires J.C."/>
            <person name="King G.J."/>
            <person name="Brunel D."/>
            <person name="Delourme R."/>
            <person name="Renard M."/>
            <person name="Aury J.M."/>
            <person name="Adams K.L."/>
            <person name="Batley J."/>
            <person name="Snowdon R.J."/>
            <person name="Tost J."/>
            <person name="Edwards D."/>
            <person name="Zhou Y."/>
            <person name="Hua W."/>
            <person name="Sharpe A.G."/>
            <person name="Paterson A.H."/>
            <person name="Guan C."/>
            <person name="Wincker P."/>
        </authorList>
    </citation>
    <scope>NUCLEOTIDE SEQUENCE [LARGE SCALE GENOMIC DNA]</scope>
    <source>
        <strain evidence="2">cv. Darmor-bzh</strain>
    </source>
</reference>
<dbReference type="AlphaFoldDB" id="A0A078HLY7"/>
<sequence length="97" mass="10960">MFFGTVVQVLLNLPECFIANCATLSAHSWINSLSIFRVKNISLKRGVLLIVVDVPRSTDCSGSRQVFFLNDTFIMILPQTPKLYACHFSVTLMFFIL</sequence>